<dbReference type="RefSeq" id="WP_153358032.1">
    <property type="nucleotide sequence ID" value="NZ_JAYKOO010000004.1"/>
</dbReference>
<reference evidence="1 2" key="1">
    <citation type="submission" date="2019-11" db="EMBL/GenBank/DDBJ databases">
        <title>Genome analysis of Rhizobacterium cereale a novel genus and species isolated from maize roots in North Spain.</title>
        <authorList>
            <person name="Menendez E."/>
            <person name="Flores-Felix J.D."/>
            <person name="Ramirez-Bahena M.-H."/>
            <person name="Igual J.M."/>
            <person name="Garcia-Fraile P."/>
            <person name="Peix A."/>
            <person name="Velazquez E."/>
        </authorList>
    </citation>
    <scope>NUCLEOTIDE SEQUENCE [LARGE SCALE GENOMIC DNA]</scope>
    <source>
        <strain evidence="1 2">RZME27</strain>
    </source>
</reference>
<evidence type="ECO:0000313" key="1">
    <source>
        <dbReference type="EMBL" id="MQY48855.1"/>
    </source>
</evidence>
<proteinExistence type="predicted"/>
<organism evidence="1 2">
    <name type="scientific">Endobacterium cereale</name>
    <dbReference type="NCBI Taxonomy" id="2663029"/>
    <lineage>
        <taxon>Bacteria</taxon>
        <taxon>Pseudomonadati</taxon>
        <taxon>Pseudomonadota</taxon>
        <taxon>Alphaproteobacteria</taxon>
        <taxon>Hyphomicrobiales</taxon>
        <taxon>Rhizobiaceae</taxon>
        <taxon>Endobacterium</taxon>
    </lineage>
</organism>
<evidence type="ECO:0000313" key="2">
    <source>
        <dbReference type="Proteomes" id="UP000435138"/>
    </source>
</evidence>
<dbReference type="Proteomes" id="UP000435138">
    <property type="component" value="Unassembled WGS sequence"/>
</dbReference>
<dbReference type="AlphaFoldDB" id="A0A6A8AC29"/>
<sequence>MAQTEDLSEAEALQELEAKAVQIIIGKTAAEIRKALEAGPFSDVQVMEFNFVSPPEQAAQQGYGNIKPGDLHVIFARPKKSIFEPFSPRISIFVGMQDGVAVSIERVRTYPK</sequence>
<protein>
    <submittedName>
        <fullName evidence="1">Uncharacterized protein</fullName>
    </submittedName>
</protein>
<accession>A0A6A8AC29</accession>
<keyword evidence="2" id="KW-1185">Reference proteome</keyword>
<comment type="caution">
    <text evidence="1">The sequence shown here is derived from an EMBL/GenBank/DDBJ whole genome shotgun (WGS) entry which is preliminary data.</text>
</comment>
<dbReference type="EMBL" id="WIXI01000049">
    <property type="protein sequence ID" value="MQY48855.1"/>
    <property type="molecule type" value="Genomic_DNA"/>
</dbReference>
<gene>
    <name evidence="1" type="ORF">GAO09_22740</name>
</gene>
<name>A0A6A8AC29_9HYPH</name>